<organism evidence="3 4">
    <name type="scientific">Candidatus Carbonibacillus altaicus</name>
    <dbReference type="NCBI Taxonomy" id="2163959"/>
    <lineage>
        <taxon>Bacteria</taxon>
        <taxon>Bacillati</taxon>
        <taxon>Bacillota</taxon>
        <taxon>Bacilli</taxon>
        <taxon>Bacillales</taxon>
        <taxon>Candidatus Carbonibacillus</taxon>
    </lineage>
</organism>
<evidence type="ECO:0000313" key="4">
    <source>
        <dbReference type="Proteomes" id="UP000244338"/>
    </source>
</evidence>
<comment type="caution">
    <text evidence="3">The sequence shown here is derived from an EMBL/GenBank/DDBJ whole genome shotgun (WGS) entry which is preliminary data.</text>
</comment>
<dbReference type="InterPro" id="IPR010982">
    <property type="entry name" value="Lambda_DNA-bd_dom_sf"/>
</dbReference>
<dbReference type="PROSITE" id="PS50943">
    <property type="entry name" value="HTH_CROC1"/>
    <property type="match status" value="1"/>
</dbReference>
<evidence type="ECO:0000313" key="3">
    <source>
        <dbReference type="EMBL" id="PTQ56097.1"/>
    </source>
</evidence>
<dbReference type="EMBL" id="PEBX01000046">
    <property type="protein sequence ID" value="PTQ56097.1"/>
    <property type="molecule type" value="Genomic_DNA"/>
</dbReference>
<dbReference type="Proteomes" id="UP000244338">
    <property type="component" value="Unassembled WGS sequence"/>
</dbReference>
<dbReference type="Pfam" id="PF01381">
    <property type="entry name" value="HTH_3"/>
    <property type="match status" value="1"/>
</dbReference>
<dbReference type="PANTHER" id="PTHR46558:SF11">
    <property type="entry name" value="HTH-TYPE TRANSCRIPTIONAL REGULATOR XRE"/>
    <property type="match status" value="1"/>
</dbReference>
<reference evidence="4" key="1">
    <citation type="journal article" date="2018" name="Sci. Rep.">
        <title>Lignite coal burning seam in the remote Altai Mountains harbors a hydrogen-driven thermophilic microbial community.</title>
        <authorList>
            <person name="Kadnikov V.V."/>
            <person name="Mardanov A.V."/>
            <person name="Ivasenko D.A."/>
            <person name="Antsiferov D.V."/>
            <person name="Beletsky A.V."/>
            <person name="Karnachuk O.V."/>
            <person name="Ravin N.V."/>
        </authorList>
    </citation>
    <scope>NUCLEOTIDE SEQUENCE [LARGE SCALE GENOMIC DNA]</scope>
</reference>
<feature type="domain" description="HTH cro/C1-type" evidence="2">
    <location>
        <begin position="7"/>
        <end position="61"/>
    </location>
</feature>
<dbReference type="SUPFAM" id="SSF47413">
    <property type="entry name" value="lambda repressor-like DNA-binding domains"/>
    <property type="match status" value="1"/>
</dbReference>
<evidence type="ECO:0000256" key="1">
    <source>
        <dbReference type="ARBA" id="ARBA00023125"/>
    </source>
</evidence>
<dbReference type="GO" id="GO:0003677">
    <property type="term" value="F:DNA binding"/>
    <property type="evidence" value="ECO:0007669"/>
    <property type="project" value="UniProtKB-KW"/>
</dbReference>
<dbReference type="CDD" id="cd00093">
    <property type="entry name" value="HTH_XRE"/>
    <property type="match status" value="1"/>
</dbReference>
<keyword evidence="1" id="KW-0238">DNA-binding</keyword>
<gene>
    <name evidence="3" type="ORF">BSOLF_0839</name>
</gene>
<protein>
    <recommendedName>
        <fullName evidence="2">HTH cro/C1-type domain-containing protein</fullName>
    </recommendedName>
</protein>
<dbReference type="PANTHER" id="PTHR46558">
    <property type="entry name" value="TRACRIPTIONAL REGULATORY PROTEIN-RELATED-RELATED"/>
    <property type="match status" value="1"/>
</dbReference>
<proteinExistence type="predicted"/>
<evidence type="ECO:0000259" key="2">
    <source>
        <dbReference type="PROSITE" id="PS50943"/>
    </source>
</evidence>
<name>A0A2R6Y0A4_9BACL</name>
<dbReference type="Gene3D" id="1.10.260.40">
    <property type="entry name" value="lambda repressor-like DNA-binding domains"/>
    <property type="match status" value="1"/>
</dbReference>
<dbReference type="InterPro" id="IPR001387">
    <property type="entry name" value="Cro/C1-type_HTH"/>
</dbReference>
<dbReference type="AlphaFoldDB" id="A0A2R6Y0A4"/>
<accession>A0A2R6Y0A4</accession>
<sequence length="85" mass="10025">MIPRDWLIDLRKQKGMTQDEVAKKIQINRSFYTQIENGVRNPSVDTAKKIADVLSFNWTLFFEASSHEEKQSQQNYIEGEIHVQR</sequence>
<dbReference type="SMART" id="SM00530">
    <property type="entry name" value="HTH_XRE"/>
    <property type="match status" value="1"/>
</dbReference>